<protein>
    <recommendedName>
        <fullName evidence="14">Isoflavone 2'-hydroxylase</fullName>
    </recommendedName>
</protein>
<evidence type="ECO:0000256" key="6">
    <source>
        <dbReference type="ARBA" id="ARBA00023004"/>
    </source>
</evidence>
<comment type="subcellular location">
    <subcellularLocation>
        <location evidence="1">Membrane</location>
    </subcellularLocation>
</comment>
<dbReference type="SMR" id="A0A0R0IDL1"/>
<keyword evidence="13" id="KW-1185">Reference proteome</keyword>
<dbReference type="STRING" id="3847.A0A0R0IDL1"/>
<dbReference type="EnsemblPlants" id="KRH37167">
    <property type="protein sequence ID" value="KRH37167"/>
    <property type="gene ID" value="GLYMA_09G048700"/>
</dbReference>
<evidence type="ECO:0000256" key="3">
    <source>
        <dbReference type="ARBA" id="ARBA00022617"/>
    </source>
</evidence>
<comment type="similarity">
    <text evidence="2 10">Belongs to the cytochrome P450 family.</text>
</comment>
<dbReference type="AlphaFoldDB" id="A0A0R0IDL1"/>
<evidence type="ECO:0000256" key="5">
    <source>
        <dbReference type="ARBA" id="ARBA00023002"/>
    </source>
</evidence>
<name>A0A0R0IDL1_SOYBN</name>
<dbReference type="GO" id="GO:0020037">
    <property type="term" value="F:heme binding"/>
    <property type="evidence" value="ECO:0007669"/>
    <property type="project" value="InterPro"/>
</dbReference>
<evidence type="ECO:0000313" key="12">
    <source>
        <dbReference type="EnsemblPlants" id="KRH37167"/>
    </source>
</evidence>
<dbReference type="GO" id="GO:0016709">
    <property type="term" value="F:oxidoreductase activity, acting on paired donors, with incorporation or reduction of molecular oxygen, NAD(P)H as one donor, and incorporation of one atom of oxygen"/>
    <property type="evidence" value="ECO:0000318"/>
    <property type="project" value="GO_Central"/>
</dbReference>
<keyword evidence="4 9" id="KW-0479">Metal-binding</keyword>
<feature type="binding site" description="axial binding residue" evidence="9">
    <location>
        <position position="440"/>
    </location>
    <ligand>
        <name>heme</name>
        <dbReference type="ChEBI" id="CHEBI:30413"/>
    </ligand>
    <ligandPart>
        <name>Fe</name>
        <dbReference type="ChEBI" id="CHEBI:18248"/>
    </ligandPart>
</feature>
<dbReference type="InterPro" id="IPR050651">
    <property type="entry name" value="Plant_Cytochrome_P450_Monoox"/>
</dbReference>
<evidence type="ECO:0000313" key="11">
    <source>
        <dbReference type="EMBL" id="KRH37167.1"/>
    </source>
</evidence>
<evidence type="ECO:0000256" key="7">
    <source>
        <dbReference type="ARBA" id="ARBA00023033"/>
    </source>
</evidence>
<reference evidence="11 12" key="1">
    <citation type="journal article" date="2010" name="Nature">
        <title>Genome sequence of the palaeopolyploid soybean.</title>
        <authorList>
            <person name="Schmutz J."/>
            <person name="Cannon S.B."/>
            <person name="Schlueter J."/>
            <person name="Ma J."/>
            <person name="Mitros T."/>
            <person name="Nelson W."/>
            <person name="Hyten D.L."/>
            <person name="Song Q."/>
            <person name="Thelen J.J."/>
            <person name="Cheng J."/>
            <person name="Xu D."/>
            <person name="Hellsten U."/>
            <person name="May G.D."/>
            <person name="Yu Y."/>
            <person name="Sakurai T."/>
            <person name="Umezawa T."/>
            <person name="Bhattacharyya M.K."/>
            <person name="Sandhu D."/>
            <person name="Valliyodan B."/>
            <person name="Lindquist E."/>
            <person name="Peto M."/>
            <person name="Grant D."/>
            <person name="Shu S."/>
            <person name="Goodstein D."/>
            <person name="Barry K."/>
            <person name="Futrell-Griggs M."/>
            <person name="Abernathy B."/>
            <person name="Du J."/>
            <person name="Tian Z."/>
            <person name="Zhu L."/>
            <person name="Gill N."/>
            <person name="Joshi T."/>
            <person name="Libault M."/>
            <person name="Sethuraman A."/>
            <person name="Zhang X.-C."/>
            <person name="Shinozaki K."/>
            <person name="Nguyen H.T."/>
            <person name="Wing R.A."/>
            <person name="Cregan P."/>
            <person name="Specht J."/>
            <person name="Grimwood J."/>
            <person name="Rokhsar D."/>
            <person name="Stacey G."/>
            <person name="Shoemaker R.C."/>
            <person name="Jackson S.A."/>
        </authorList>
    </citation>
    <scope>NUCLEOTIDE SEQUENCE</scope>
    <source>
        <strain evidence="12">cv. Williams 82</strain>
        <tissue evidence="11">Callus</tissue>
    </source>
</reference>
<evidence type="ECO:0008006" key="14">
    <source>
        <dbReference type="Google" id="ProtNLM"/>
    </source>
</evidence>
<organism evidence="11">
    <name type="scientific">Glycine max</name>
    <name type="common">Soybean</name>
    <name type="synonym">Glycine hispida</name>
    <dbReference type="NCBI Taxonomy" id="3847"/>
    <lineage>
        <taxon>Eukaryota</taxon>
        <taxon>Viridiplantae</taxon>
        <taxon>Streptophyta</taxon>
        <taxon>Embryophyta</taxon>
        <taxon>Tracheophyta</taxon>
        <taxon>Spermatophyta</taxon>
        <taxon>Magnoliopsida</taxon>
        <taxon>eudicotyledons</taxon>
        <taxon>Gunneridae</taxon>
        <taxon>Pentapetalae</taxon>
        <taxon>rosids</taxon>
        <taxon>fabids</taxon>
        <taxon>Fabales</taxon>
        <taxon>Fabaceae</taxon>
        <taxon>Papilionoideae</taxon>
        <taxon>50 kb inversion clade</taxon>
        <taxon>NPAAA clade</taxon>
        <taxon>indigoferoid/millettioid clade</taxon>
        <taxon>Phaseoleae</taxon>
        <taxon>Glycine</taxon>
        <taxon>Glycine subgen. Soja</taxon>
    </lineage>
</organism>
<evidence type="ECO:0000256" key="1">
    <source>
        <dbReference type="ARBA" id="ARBA00004370"/>
    </source>
</evidence>
<accession>A0A0R0IDL1</accession>
<reference evidence="12" key="2">
    <citation type="submission" date="2018-02" db="UniProtKB">
        <authorList>
            <consortium name="EnsemblPlants"/>
        </authorList>
    </citation>
    <scope>IDENTIFICATION</scope>
    <source>
        <strain evidence="12">Williams 82</strain>
    </source>
</reference>
<dbReference type="Proteomes" id="UP000008827">
    <property type="component" value="Chromosome 9"/>
</dbReference>
<dbReference type="GO" id="GO:0005506">
    <property type="term" value="F:iron ion binding"/>
    <property type="evidence" value="ECO:0007669"/>
    <property type="project" value="InterPro"/>
</dbReference>
<keyword evidence="5 10" id="KW-0560">Oxidoreductase</keyword>
<keyword evidence="6 9" id="KW-0408">Iron</keyword>
<dbReference type="ExpressionAtlas" id="A0A0R0IDL1">
    <property type="expression patterns" value="baseline and differential"/>
</dbReference>
<comment type="cofactor">
    <cofactor evidence="9">
        <name>heme</name>
        <dbReference type="ChEBI" id="CHEBI:30413"/>
    </cofactor>
</comment>
<gene>
    <name evidence="12" type="primary">LOC100790507</name>
    <name evidence="11" type="ORF">GLYMA_09G048700</name>
</gene>
<proteinExistence type="inferred from homology"/>
<keyword evidence="3 9" id="KW-0349">Heme</keyword>
<dbReference type="GO" id="GO:0016020">
    <property type="term" value="C:membrane"/>
    <property type="evidence" value="ECO:0000318"/>
    <property type="project" value="GO_Central"/>
</dbReference>
<dbReference type="Gene3D" id="1.10.630.10">
    <property type="entry name" value="Cytochrome P450"/>
    <property type="match status" value="1"/>
</dbReference>
<dbReference type="PRINTS" id="PR00385">
    <property type="entry name" value="P450"/>
</dbReference>
<keyword evidence="7 10" id="KW-0503">Monooxygenase</keyword>
<keyword evidence="8" id="KW-0472">Membrane</keyword>
<evidence type="ECO:0000256" key="4">
    <source>
        <dbReference type="ARBA" id="ARBA00022723"/>
    </source>
</evidence>
<dbReference type="PROSITE" id="PS00086">
    <property type="entry name" value="CYTOCHROME_P450"/>
    <property type="match status" value="1"/>
</dbReference>
<dbReference type="SUPFAM" id="SSF48264">
    <property type="entry name" value="Cytochrome P450"/>
    <property type="match status" value="1"/>
</dbReference>
<evidence type="ECO:0000256" key="10">
    <source>
        <dbReference type="RuleBase" id="RU000461"/>
    </source>
</evidence>
<evidence type="ECO:0000256" key="9">
    <source>
        <dbReference type="PIRSR" id="PIRSR602401-1"/>
    </source>
</evidence>
<dbReference type="InterPro" id="IPR001128">
    <property type="entry name" value="Cyt_P450"/>
</dbReference>
<dbReference type="InterPro" id="IPR036396">
    <property type="entry name" value="Cyt_P450_sf"/>
</dbReference>
<evidence type="ECO:0000313" key="13">
    <source>
        <dbReference type="Proteomes" id="UP000008827"/>
    </source>
</evidence>
<dbReference type="CDD" id="cd20653">
    <property type="entry name" value="CYP81"/>
    <property type="match status" value="1"/>
</dbReference>
<reference evidence="11" key="3">
    <citation type="submission" date="2018-07" db="EMBL/GenBank/DDBJ databases">
        <title>WGS assembly of Glycine max.</title>
        <authorList>
            <person name="Schmutz J."/>
            <person name="Cannon S."/>
            <person name="Schlueter J."/>
            <person name="Ma J."/>
            <person name="Mitros T."/>
            <person name="Nelson W."/>
            <person name="Hyten D."/>
            <person name="Song Q."/>
            <person name="Thelen J."/>
            <person name="Cheng J."/>
            <person name="Xu D."/>
            <person name="Hellsten U."/>
            <person name="May G."/>
            <person name="Yu Y."/>
            <person name="Sakurai T."/>
            <person name="Umezawa T."/>
            <person name="Bhattacharyya M."/>
            <person name="Sandhu D."/>
            <person name="Valliyodan B."/>
            <person name="Lindquist E."/>
            <person name="Peto M."/>
            <person name="Grant D."/>
            <person name="Shu S."/>
            <person name="Goodstein D."/>
            <person name="Barry K."/>
            <person name="Futrell-Griggs M."/>
            <person name="Abernathy B."/>
            <person name="Du J."/>
            <person name="Tian Z."/>
            <person name="Zhu L."/>
            <person name="Gill N."/>
            <person name="Joshi T."/>
            <person name="Libault M."/>
            <person name="Sethuraman A."/>
            <person name="Zhang X."/>
            <person name="Shinozaki K."/>
            <person name="Nguyen H."/>
            <person name="Wing R."/>
            <person name="Cregan P."/>
            <person name="Specht J."/>
            <person name="Grimwood J."/>
            <person name="Rokhsar D."/>
            <person name="Stacey G."/>
            <person name="Shoemaker R."/>
            <person name="Jackson S."/>
        </authorList>
    </citation>
    <scope>NUCLEOTIDE SEQUENCE</scope>
    <source>
        <tissue evidence="11">Callus</tissue>
    </source>
</reference>
<dbReference type="Pfam" id="PF00067">
    <property type="entry name" value="p450"/>
    <property type="match status" value="1"/>
</dbReference>
<evidence type="ECO:0000256" key="2">
    <source>
        <dbReference type="ARBA" id="ARBA00010617"/>
    </source>
</evidence>
<dbReference type="Gramene" id="KRH37167">
    <property type="protein sequence ID" value="KRH37167"/>
    <property type="gene ID" value="GLYMA_09G048700"/>
</dbReference>
<dbReference type="PRINTS" id="PR00463">
    <property type="entry name" value="EP450I"/>
</dbReference>
<dbReference type="PANTHER" id="PTHR47947:SF24">
    <property type="entry name" value="ISOFLAVONE 2'-HYDROXYLASE-LIKE"/>
    <property type="match status" value="1"/>
</dbReference>
<dbReference type="FunFam" id="1.10.630.10:FF:000023">
    <property type="entry name" value="Cytochrome P450 family protein"/>
    <property type="match status" value="1"/>
</dbReference>
<evidence type="ECO:0000256" key="8">
    <source>
        <dbReference type="ARBA" id="ARBA00023136"/>
    </source>
</evidence>
<dbReference type="PANTHER" id="PTHR47947">
    <property type="entry name" value="CYTOCHROME P450 82C3-RELATED"/>
    <property type="match status" value="1"/>
</dbReference>
<dbReference type="EMBL" id="CM000842">
    <property type="protein sequence ID" value="KRH37167.1"/>
    <property type="molecule type" value="Genomic_DNA"/>
</dbReference>
<sequence>MEMFPLLPYFLLSSLVFLLTFKLLFSQRRKHKNLPPGPPPLPIIGNLNLLERPLHRFLTRTSKTYGDIFSLWFGSRLAVVVSSPSAFQECFTRNDVALANRPRSLSGKHIFYNYTTVGSCSYGEHWRNLRRITSLDVLSTQRIHSFSGIRKDETESLRFIRMLAKDSCMDYAHVELSSMFHDMTYNNMMRMLSGKRYYGDESQIKDVEEAKEFRETVEELLQVAGVSNKADYLPFLRWFDFHNLEKRLKSINKRFDTFLDKLIHEQRSKKERENTMIDHLLHLQESQPEYYTDQIIKGLVLAMLFAGTDSSAVTLEWSLSNLLNHPEVLKKARDELDTYVGQDRLVNESDLPNLFYLKKIILETLRLHPPAPLAIPHVSSEDITIGEFNVPRDTIVMINIWAMQRDPLVWNEATCFKPERFDEEGLEKKVIAFGMGRRACPGEGLALQNVGLTLGLLIQCFDWKRVNEEEIDMREANWFTLSRLTPLNAMCKARPLVNKINLK</sequence>
<dbReference type="InterPro" id="IPR002401">
    <property type="entry name" value="Cyt_P450_E_grp-I"/>
</dbReference>
<dbReference type="InterPro" id="IPR017972">
    <property type="entry name" value="Cyt_P450_CS"/>
</dbReference>